<feature type="chain" id="PRO_5008888751" description="Transmembrane protein" evidence="3">
    <location>
        <begin position="34"/>
        <end position="396"/>
    </location>
</feature>
<evidence type="ECO:0008006" key="6">
    <source>
        <dbReference type="Google" id="ProtNLM"/>
    </source>
</evidence>
<organism evidence="4 5">
    <name type="scientific">Grifola frondosa</name>
    <name type="common">Maitake</name>
    <name type="synonym">Polyporus frondosus</name>
    <dbReference type="NCBI Taxonomy" id="5627"/>
    <lineage>
        <taxon>Eukaryota</taxon>
        <taxon>Fungi</taxon>
        <taxon>Dikarya</taxon>
        <taxon>Basidiomycota</taxon>
        <taxon>Agaricomycotina</taxon>
        <taxon>Agaricomycetes</taxon>
        <taxon>Polyporales</taxon>
        <taxon>Grifolaceae</taxon>
        <taxon>Grifola</taxon>
    </lineage>
</organism>
<protein>
    <recommendedName>
        <fullName evidence="6">Transmembrane protein</fullName>
    </recommendedName>
</protein>
<feature type="compositionally biased region" description="Polar residues" evidence="1">
    <location>
        <begin position="118"/>
        <end position="127"/>
    </location>
</feature>
<feature type="region of interest" description="Disordered" evidence="1">
    <location>
        <begin position="231"/>
        <end position="344"/>
    </location>
</feature>
<keyword evidence="2" id="KW-1133">Transmembrane helix</keyword>
<dbReference type="EMBL" id="LUGG01000031">
    <property type="protein sequence ID" value="OBZ66427.1"/>
    <property type="molecule type" value="Genomic_DNA"/>
</dbReference>
<keyword evidence="3" id="KW-0732">Signal</keyword>
<keyword evidence="2" id="KW-0472">Membrane</keyword>
<feature type="compositionally biased region" description="Polar residues" evidence="1">
    <location>
        <begin position="319"/>
        <end position="344"/>
    </location>
</feature>
<evidence type="ECO:0000313" key="5">
    <source>
        <dbReference type="Proteomes" id="UP000092993"/>
    </source>
</evidence>
<feature type="compositionally biased region" description="Polar residues" evidence="1">
    <location>
        <begin position="142"/>
        <end position="162"/>
    </location>
</feature>
<dbReference type="Proteomes" id="UP000092993">
    <property type="component" value="Unassembled WGS sequence"/>
</dbReference>
<accession>A0A1C7LQV5</accession>
<keyword evidence="2" id="KW-0812">Transmembrane</keyword>
<feature type="region of interest" description="Disordered" evidence="1">
    <location>
        <begin position="118"/>
        <end position="162"/>
    </location>
</feature>
<keyword evidence="5" id="KW-1185">Reference proteome</keyword>
<feature type="transmembrane region" description="Helical" evidence="2">
    <location>
        <begin position="74"/>
        <end position="94"/>
    </location>
</feature>
<dbReference type="AlphaFoldDB" id="A0A1C7LQV5"/>
<evidence type="ECO:0000313" key="4">
    <source>
        <dbReference type="EMBL" id="OBZ66427.1"/>
    </source>
</evidence>
<sequence>MPFRHALSMRPSWPRSTALSLILLSALSLLASGNPLQPVARAPLSSPATAAAPPQHSVDLRSVAQEHPNLVDYIVSLAGVIFIALFVALVILVVRSRKRAHDRSMEAHVVAIMQDNNPRIASSTRRPSNLDDLSPRRPIPQHASSSQTLVPQPESSCLRDPSSTSAKHCACPDCISLAVPALPDAAFISSHPTTRYLAISTARAASTTNDSTAPVRTIDYFSSIAAARVPPDENTHREASIRVPPTPPLSPHEHEWALSHGSPHSALQPSTPQAGFDIPVRPPQFPTVFPDNSSGSPVILSDDGGSTSLTKHPSDPPHSASSQIRTRPSTWLSPQPYSLQRQRPTSRTYVTWLNDADWFHTDSPEFEYSPDSEYALKSGNPLAVGLALSGAGTREV</sequence>
<name>A0A1C7LQV5_GRIFR</name>
<evidence type="ECO:0000256" key="3">
    <source>
        <dbReference type="SAM" id="SignalP"/>
    </source>
</evidence>
<evidence type="ECO:0000256" key="1">
    <source>
        <dbReference type="SAM" id="MobiDB-lite"/>
    </source>
</evidence>
<gene>
    <name evidence="4" type="ORF">A0H81_13699</name>
</gene>
<reference evidence="4 5" key="1">
    <citation type="submission" date="2016-03" db="EMBL/GenBank/DDBJ databases">
        <title>Whole genome sequencing of Grifola frondosa 9006-11.</title>
        <authorList>
            <person name="Min B."/>
            <person name="Park H."/>
            <person name="Kim J.-G."/>
            <person name="Cho H."/>
            <person name="Oh Y.-L."/>
            <person name="Kong W.-S."/>
            <person name="Choi I.-G."/>
        </authorList>
    </citation>
    <scope>NUCLEOTIDE SEQUENCE [LARGE SCALE GENOMIC DNA]</scope>
    <source>
        <strain evidence="4 5">9006-11</strain>
    </source>
</reference>
<feature type="compositionally biased region" description="Basic and acidic residues" evidence="1">
    <location>
        <begin position="231"/>
        <end position="240"/>
    </location>
</feature>
<comment type="caution">
    <text evidence="4">The sequence shown here is derived from an EMBL/GenBank/DDBJ whole genome shotgun (WGS) entry which is preliminary data.</text>
</comment>
<proteinExistence type="predicted"/>
<dbReference type="OrthoDB" id="2795783at2759"/>
<feature type="signal peptide" evidence="3">
    <location>
        <begin position="1"/>
        <end position="33"/>
    </location>
</feature>
<evidence type="ECO:0000256" key="2">
    <source>
        <dbReference type="SAM" id="Phobius"/>
    </source>
</evidence>